<keyword evidence="5" id="KW-1133">Transmembrane helix</keyword>
<proteinExistence type="inferred from homology"/>
<dbReference type="FunFam" id="1.10.630.10:FF:000129">
    <property type="entry name" value="Benzoate 4-monooxygenase cytochrome P450"/>
    <property type="match status" value="1"/>
</dbReference>
<dbReference type="InterPro" id="IPR002401">
    <property type="entry name" value="Cyt_P450_E_grp-I"/>
</dbReference>
<evidence type="ECO:0008006" key="7">
    <source>
        <dbReference type="Google" id="ProtNLM"/>
    </source>
</evidence>
<dbReference type="InterPro" id="IPR001128">
    <property type="entry name" value="Cyt_P450"/>
</dbReference>
<evidence type="ECO:0000256" key="3">
    <source>
        <dbReference type="ARBA" id="ARBA00023033"/>
    </source>
</evidence>
<dbReference type="Pfam" id="PF00067">
    <property type="entry name" value="p450"/>
    <property type="match status" value="1"/>
</dbReference>
<evidence type="ECO:0000256" key="4">
    <source>
        <dbReference type="PIRSR" id="PIRSR602401-1"/>
    </source>
</evidence>
<dbReference type="SUPFAM" id="SSF48264">
    <property type="entry name" value="Cytochrome P450"/>
    <property type="match status" value="1"/>
</dbReference>
<name>A0AAJ6VRI3_ASPNG</name>
<reference evidence="6" key="1">
    <citation type="submission" date="2025-02" db="EMBL/GenBank/DDBJ databases">
        <authorList>
            <consortium name="NCBI Genome Project"/>
        </authorList>
    </citation>
    <scope>NUCLEOTIDE SEQUENCE</scope>
</reference>
<keyword evidence="4" id="KW-0479">Metal-binding</keyword>
<dbReference type="KEGG" id="ang:An12g04510"/>
<accession>A0AAJ6VRI3</accession>
<dbReference type="PRINTS" id="PR00463">
    <property type="entry name" value="EP450I"/>
</dbReference>
<dbReference type="Gene3D" id="1.10.630.10">
    <property type="entry name" value="Cytochrome P450"/>
    <property type="match status" value="1"/>
</dbReference>
<keyword evidence="5" id="KW-0472">Membrane</keyword>
<dbReference type="PANTHER" id="PTHR24305">
    <property type="entry name" value="CYTOCHROME P450"/>
    <property type="match status" value="1"/>
</dbReference>
<dbReference type="RefSeq" id="XP_001395520.1">
    <property type="nucleotide sequence ID" value="XM_001395483.1"/>
</dbReference>
<protein>
    <recommendedName>
        <fullName evidence="7">Cytochrome P450</fullName>
    </recommendedName>
</protein>
<organism evidence="6">
    <name type="scientific">Aspergillus niger</name>
    <dbReference type="NCBI Taxonomy" id="5061"/>
    <lineage>
        <taxon>Eukaryota</taxon>
        <taxon>Fungi</taxon>
        <taxon>Dikarya</taxon>
        <taxon>Ascomycota</taxon>
        <taxon>Pezizomycotina</taxon>
        <taxon>Eurotiomycetes</taxon>
        <taxon>Eurotiomycetidae</taxon>
        <taxon>Eurotiales</taxon>
        <taxon>Aspergillaceae</taxon>
        <taxon>Aspergillus</taxon>
        <taxon>Aspergillus subgen. Circumdati</taxon>
    </lineage>
</organism>
<keyword evidence="5" id="KW-0812">Transmembrane</keyword>
<keyword evidence="4" id="KW-0349">Heme</keyword>
<dbReference type="GeneID" id="4985799"/>
<reference evidence="6" key="2">
    <citation type="submission" date="2025-08" db="UniProtKB">
        <authorList>
            <consortium name="RefSeq"/>
        </authorList>
    </citation>
    <scope>IDENTIFICATION</scope>
</reference>
<comment type="cofactor">
    <cofactor evidence="4">
        <name>heme</name>
        <dbReference type="ChEBI" id="CHEBI:30413"/>
    </cofactor>
</comment>
<feature type="transmembrane region" description="Helical" evidence="5">
    <location>
        <begin position="43"/>
        <end position="61"/>
    </location>
</feature>
<keyword evidence="4" id="KW-0408">Iron</keyword>
<evidence type="ECO:0000313" key="6">
    <source>
        <dbReference type="RefSeq" id="XP_001395520.1"/>
    </source>
</evidence>
<keyword evidence="2" id="KW-0560">Oxidoreductase</keyword>
<feature type="transmembrane region" description="Helical" evidence="5">
    <location>
        <begin position="70"/>
        <end position="90"/>
    </location>
</feature>
<sequence length="588" mass="65477">MSASMARSTTITLLLDRCMSTMQFSSSVVSLTDIRAVLESDLLSLAASAAGFGLLSHVSLFRTNFPVEDYLFILLALYAVAVLSTAYAYLTLTQFSVAQALLRVILISSAFNTGLISSIGIYRLFFHRLHHFPGPVGAKISRFYNAYLAGKDLQYNVEIARLHHEYGDFIRTGPREVCIVRKSAIPLLFGPQSKCSKSTWYAHVSTNPKYCSVHCTRDHDDHRKRRKAWDQGFSIKALGIYEPRVKSKADLLASHVAKNLGQPIDVTAWTMFLSFDIMGDVGFGKDFHNLTTGVEHPAIKGVHDHMAAGATLLQVPWLLNILCRIPGAVSGYSSFFKWCADEIERKQKTWDANAYPEDVVSWLLKAYVERSVSAAPSRMALNEDSRAVIIAGSETTATTLATVLYYLAKHPSVLAKLHQKLDEAMPGGADDWSYDKVKDITFIDDIINETLRLRPAVMTGGYRVTPAEGLQVDEVHIPGDTIVFVPVQLIQTDERYYESAKEFIPERWSEKRYEMKTDGAPFIPFLTGPYICPGKNLAMISLRTSISTIAQQYNFSFAPGETGEAFETGAQDTFTTSLPPLQLAFQRR</sequence>
<dbReference type="PANTHER" id="PTHR24305:SF78">
    <property type="entry name" value="P450, PUTATIVE (EUROFUNG)-RELATED"/>
    <property type="match status" value="1"/>
</dbReference>
<comment type="similarity">
    <text evidence="1">Belongs to the cytochrome P450 family.</text>
</comment>
<feature type="binding site" description="axial binding residue" evidence="4">
    <location>
        <position position="532"/>
    </location>
    <ligand>
        <name>heme</name>
        <dbReference type="ChEBI" id="CHEBI:30413"/>
    </ligand>
    <ligandPart>
        <name>Fe</name>
        <dbReference type="ChEBI" id="CHEBI:18248"/>
    </ligandPart>
</feature>
<evidence type="ECO:0000256" key="5">
    <source>
        <dbReference type="SAM" id="Phobius"/>
    </source>
</evidence>
<dbReference type="AlphaFoldDB" id="A0AAJ6VRI3"/>
<evidence type="ECO:0000256" key="1">
    <source>
        <dbReference type="ARBA" id="ARBA00010617"/>
    </source>
</evidence>
<dbReference type="VEuPathDB" id="FungiDB:An12g04510"/>
<gene>
    <name evidence="6" type="ORF">An12g04510</name>
</gene>
<dbReference type="GO" id="GO:0046872">
    <property type="term" value="F:metal ion binding"/>
    <property type="evidence" value="ECO:0007669"/>
    <property type="project" value="UniProtKB-KW"/>
</dbReference>
<dbReference type="GO" id="GO:0004497">
    <property type="term" value="F:monooxygenase activity"/>
    <property type="evidence" value="ECO:0007669"/>
    <property type="project" value="UniProtKB-KW"/>
</dbReference>
<dbReference type="CDD" id="cd11061">
    <property type="entry name" value="CYP67-like"/>
    <property type="match status" value="1"/>
</dbReference>
<dbReference type="InterPro" id="IPR050121">
    <property type="entry name" value="Cytochrome_P450_monoxygenase"/>
</dbReference>
<keyword evidence="3" id="KW-0503">Monooxygenase</keyword>
<dbReference type="PRINTS" id="PR00385">
    <property type="entry name" value="P450"/>
</dbReference>
<evidence type="ECO:0000256" key="2">
    <source>
        <dbReference type="ARBA" id="ARBA00023002"/>
    </source>
</evidence>
<feature type="transmembrane region" description="Helical" evidence="5">
    <location>
        <begin position="102"/>
        <end position="125"/>
    </location>
</feature>
<dbReference type="InterPro" id="IPR036396">
    <property type="entry name" value="Cyt_P450_sf"/>
</dbReference>